<reference evidence="2" key="1">
    <citation type="journal article" date="2017" name="Nat. Ecol. Evol.">
        <title>Genome expansion and lineage-specific genetic innovations in the forest pathogenic fungi Armillaria.</title>
        <authorList>
            <person name="Sipos G."/>
            <person name="Prasanna A.N."/>
            <person name="Walter M.C."/>
            <person name="O'Connor E."/>
            <person name="Balint B."/>
            <person name="Krizsan K."/>
            <person name="Kiss B."/>
            <person name="Hess J."/>
            <person name="Varga T."/>
            <person name="Slot J."/>
            <person name="Riley R."/>
            <person name="Boka B."/>
            <person name="Rigling D."/>
            <person name="Barry K."/>
            <person name="Lee J."/>
            <person name="Mihaltcheva S."/>
            <person name="LaButti K."/>
            <person name="Lipzen A."/>
            <person name="Waldron R."/>
            <person name="Moloney N.M."/>
            <person name="Sperisen C."/>
            <person name="Kredics L."/>
            <person name="Vagvoelgyi C."/>
            <person name="Patrignani A."/>
            <person name="Fitzpatrick D."/>
            <person name="Nagy I."/>
            <person name="Doyle S."/>
            <person name="Anderson J.B."/>
            <person name="Grigoriev I.V."/>
            <person name="Gueldener U."/>
            <person name="Muensterkoetter M."/>
            <person name="Nagy L.G."/>
        </authorList>
    </citation>
    <scope>NUCLEOTIDE SEQUENCE [LARGE SCALE GENOMIC DNA]</scope>
    <source>
        <strain evidence="2">28-4</strain>
    </source>
</reference>
<sequence>MQGSKQLPCLIVGGFHYVVKVLIASIDSVYHLYNKYWMVIIQFHETTKSSSYVQPILSVIMSRGLEGVV</sequence>
<evidence type="ECO:0000313" key="1">
    <source>
        <dbReference type="EMBL" id="PBK67687.1"/>
    </source>
</evidence>
<dbReference type="Proteomes" id="UP000218334">
    <property type="component" value="Unassembled WGS sequence"/>
</dbReference>
<protein>
    <submittedName>
        <fullName evidence="1">Uncharacterized protein</fullName>
    </submittedName>
</protein>
<gene>
    <name evidence="1" type="ORF">ARMSODRAFT_296980</name>
</gene>
<evidence type="ECO:0000313" key="2">
    <source>
        <dbReference type="Proteomes" id="UP000218334"/>
    </source>
</evidence>
<accession>A0A2H3BSX0</accession>
<name>A0A2H3BSX0_9AGAR</name>
<keyword evidence="2" id="KW-1185">Reference proteome</keyword>
<dbReference type="AlphaFoldDB" id="A0A2H3BSX0"/>
<organism evidence="1 2">
    <name type="scientific">Armillaria solidipes</name>
    <dbReference type="NCBI Taxonomy" id="1076256"/>
    <lineage>
        <taxon>Eukaryota</taxon>
        <taxon>Fungi</taxon>
        <taxon>Dikarya</taxon>
        <taxon>Basidiomycota</taxon>
        <taxon>Agaricomycotina</taxon>
        <taxon>Agaricomycetes</taxon>
        <taxon>Agaricomycetidae</taxon>
        <taxon>Agaricales</taxon>
        <taxon>Marasmiineae</taxon>
        <taxon>Physalacriaceae</taxon>
        <taxon>Armillaria</taxon>
    </lineage>
</organism>
<proteinExistence type="predicted"/>
<dbReference type="EMBL" id="KZ293435">
    <property type="protein sequence ID" value="PBK67687.1"/>
    <property type="molecule type" value="Genomic_DNA"/>
</dbReference>